<name>A0ABX4E1Y2_9PSED</name>
<accession>A0ABX4E1Y2</accession>
<dbReference type="Proteomes" id="UP000215455">
    <property type="component" value="Unassembled WGS sequence"/>
</dbReference>
<proteinExistence type="predicted"/>
<feature type="region of interest" description="Disordered" evidence="1">
    <location>
        <begin position="33"/>
        <end position="56"/>
    </location>
</feature>
<evidence type="ECO:0000313" key="2">
    <source>
        <dbReference type="EMBL" id="OXR35679.1"/>
    </source>
</evidence>
<sequence length="97" mass="10173">MGASLLAMVVNENAGCLTPRGACSSIASRLAPTESPHTLRRVHDPASKTPPRRLEPCPKTPVLDGHFFLLPIVVISSELSAPCAQPPSPCASLRCAC</sequence>
<evidence type="ECO:0000313" key="3">
    <source>
        <dbReference type="Proteomes" id="UP000215455"/>
    </source>
</evidence>
<reference evidence="2 3" key="1">
    <citation type="submission" date="2017-06" db="EMBL/GenBank/DDBJ databases">
        <authorList>
            <person name="Furmanczyk E.M."/>
        </authorList>
    </citation>
    <scope>NUCLEOTIDE SEQUENCE [LARGE SCALE GENOMIC DNA]</scope>
    <source>
        <strain evidence="2 3">DSM 16611</strain>
    </source>
</reference>
<evidence type="ECO:0000256" key="1">
    <source>
        <dbReference type="SAM" id="MobiDB-lite"/>
    </source>
</evidence>
<protein>
    <submittedName>
        <fullName evidence="2">Uncharacterized protein</fullName>
    </submittedName>
</protein>
<gene>
    <name evidence="2" type="ORF">PSUM_07385</name>
</gene>
<comment type="caution">
    <text evidence="2">The sequence shown here is derived from an EMBL/GenBank/DDBJ whole genome shotgun (WGS) entry which is preliminary data.</text>
</comment>
<organism evidence="2 3">
    <name type="scientific">Pseudomonas umsongensis</name>
    <dbReference type="NCBI Taxonomy" id="198618"/>
    <lineage>
        <taxon>Bacteria</taxon>
        <taxon>Pseudomonadati</taxon>
        <taxon>Pseudomonadota</taxon>
        <taxon>Gammaproteobacteria</taxon>
        <taxon>Pseudomonadales</taxon>
        <taxon>Pseudomonadaceae</taxon>
        <taxon>Pseudomonas</taxon>
    </lineage>
</organism>
<keyword evidence="3" id="KW-1185">Reference proteome</keyword>
<feature type="compositionally biased region" description="Basic and acidic residues" evidence="1">
    <location>
        <begin position="41"/>
        <end position="56"/>
    </location>
</feature>
<dbReference type="EMBL" id="NIWU01000001">
    <property type="protein sequence ID" value="OXR35679.1"/>
    <property type="molecule type" value="Genomic_DNA"/>
</dbReference>